<dbReference type="PANTHER" id="PTHR37943">
    <property type="entry name" value="PROTEIN VES"/>
    <property type="match status" value="1"/>
</dbReference>
<dbReference type="SUPFAM" id="SSF51182">
    <property type="entry name" value="RmlC-like cupins"/>
    <property type="match status" value="1"/>
</dbReference>
<name>A0ABN3C289_9MICC</name>
<protein>
    <recommendedName>
        <fullName evidence="3">HutD family protein</fullName>
    </recommendedName>
</protein>
<dbReference type="InterPro" id="IPR014710">
    <property type="entry name" value="RmlC-like_jellyroll"/>
</dbReference>
<dbReference type="Gene3D" id="2.60.120.10">
    <property type="entry name" value="Jelly Rolls"/>
    <property type="match status" value="1"/>
</dbReference>
<comment type="caution">
    <text evidence="1">The sequence shown here is derived from an EMBL/GenBank/DDBJ whole genome shotgun (WGS) entry which is preliminary data.</text>
</comment>
<reference evidence="1 2" key="1">
    <citation type="journal article" date="2019" name="Int. J. Syst. Evol. Microbiol.">
        <title>The Global Catalogue of Microorganisms (GCM) 10K type strain sequencing project: providing services to taxonomists for standard genome sequencing and annotation.</title>
        <authorList>
            <consortium name="The Broad Institute Genomics Platform"/>
            <consortium name="The Broad Institute Genome Sequencing Center for Infectious Disease"/>
            <person name="Wu L."/>
            <person name="Ma J."/>
        </authorList>
    </citation>
    <scope>NUCLEOTIDE SEQUENCE [LARGE SCALE GENOMIC DNA]</scope>
    <source>
        <strain evidence="1 2">JCM 16034</strain>
    </source>
</reference>
<organism evidence="1 2">
    <name type="scientific">Sinomonas flava</name>
    <dbReference type="NCBI Taxonomy" id="496857"/>
    <lineage>
        <taxon>Bacteria</taxon>
        <taxon>Bacillati</taxon>
        <taxon>Actinomycetota</taxon>
        <taxon>Actinomycetes</taxon>
        <taxon>Micrococcales</taxon>
        <taxon>Micrococcaceae</taxon>
        <taxon>Sinomonas</taxon>
    </lineage>
</organism>
<evidence type="ECO:0000313" key="2">
    <source>
        <dbReference type="Proteomes" id="UP001500432"/>
    </source>
</evidence>
<keyword evidence="2" id="KW-1185">Reference proteome</keyword>
<evidence type="ECO:0008006" key="3">
    <source>
        <dbReference type="Google" id="ProtNLM"/>
    </source>
</evidence>
<dbReference type="Pfam" id="PF05962">
    <property type="entry name" value="HutD"/>
    <property type="match status" value="1"/>
</dbReference>
<dbReference type="PANTHER" id="PTHR37943:SF1">
    <property type="entry name" value="PROTEIN VES"/>
    <property type="match status" value="1"/>
</dbReference>
<dbReference type="CDD" id="cd20293">
    <property type="entry name" value="cupin_HutD_N"/>
    <property type="match status" value="1"/>
</dbReference>
<dbReference type="InterPro" id="IPR011051">
    <property type="entry name" value="RmlC_Cupin_sf"/>
</dbReference>
<sequence>MPAHIIRFADLRPEKWRNGGGTTVEIASGPERAPASGEDWGWRLSIADVERAGDFSAFAGMERVLTVVEGELLVLTVDGREHGLERFRPFRFDGGAPATAVLPTGSIRNLSLITRRGMFTGYVTILELSKKRSLPLSAGQLGVLLQGDAVASGAGPADDGGAHLGRYDTVVAGAAEEGEPPVEVSGRGFLAVVSLEADSPADSPEAG</sequence>
<dbReference type="Proteomes" id="UP001500432">
    <property type="component" value="Unassembled WGS sequence"/>
</dbReference>
<evidence type="ECO:0000313" key="1">
    <source>
        <dbReference type="EMBL" id="GAA2203379.1"/>
    </source>
</evidence>
<dbReference type="EMBL" id="BAAAQW010000014">
    <property type="protein sequence ID" value="GAA2203379.1"/>
    <property type="molecule type" value="Genomic_DNA"/>
</dbReference>
<dbReference type="RefSeq" id="WP_344301166.1">
    <property type="nucleotide sequence ID" value="NZ_BAAAQW010000014.1"/>
</dbReference>
<accession>A0ABN3C289</accession>
<dbReference type="InterPro" id="IPR010282">
    <property type="entry name" value="Uncharacterised_HutD/Ves"/>
</dbReference>
<proteinExistence type="predicted"/>
<gene>
    <name evidence="1" type="ORF">GCM10009849_35510</name>
</gene>